<evidence type="ECO:0000313" key="3">
    <source>
        <dbReference type="Proteomes" id="UP001596492"/>
    </source>
</evidence>
<gene>
    <name evidence="2" type="ORF">ACFQS8_15045</name>
</gene>
<dbReference type="Gene3D" id="2.60.40.10">
    <property type="entry name" value="Immunoglobulins"/>
    <property type="match status" value="1"/>
</dbReference>
<name>A0ABW2IPP4_9PROT</name>
<reference evidence="3" key="1">
    <citation type="journal article" date="2019" name="Int. J. Syst. Evol. Microbiol.">
        <title>The Global Catalogue of Microorganisms (GCM) 10K type strain sequencing project: providing services to taxonomists for standard genome sequencing and annotation.</title>
        <authorList>
            <consortium name="The Broad Institute Genomics Platform"/>
            <consortium name="The Broad Institute Genome Sequencing Center for Infectious Disease"/>
            <person name="Wu L."/>
            <person name="Ma J."/>
        </authorList>
    </citation>
    <scope>NUCLEOTIDE SEQUENCE [LARGE SCALE GENOMIC DNA]</scope>
    <source>
        <strain evidence="3">CCUG 51308</strain>
    </source>
</reference>
<dbReference type="Pfam" id="PF14310">
    <property type="entry name" value="Fn3-like"/>
    <property type="match status" value="1"/>
</dbReference>
<dbReference type="EMBL" id="JBHTBR010000009">
    <property type="protein sequence ID" value="MFC7292939.1"/>
    <property type="molecule type" value="Genomic_DNA"/>
</dbReference>
<dbReference type="InterPro" id="IPR013783">
    <property type="entry name" value="Ig-like_fold"/>
</dbReference>
<dbReference type="InterPro" id="IPR026891">
    <property type="entry name" value="Fn3-like"/>
</dbReference>
<evidence type="ECO:0000259" key="1">
    <source>
        <dbReference type="Pfam" id="PF14310"/>
    </source>
</evidence>
<feature type="domain" description="Fibronectin type III-like" evidence="1">
    <location>
        <begin position="2"/>
        <end position="38"/>
    </location>
</feature>
<protein>
    <submittedName>
        <fullName evidence="2">Fibronectin type III-like domain-contianing protein</fullName>
    </submittedName>
</protein>
<comment type="caution">
    <text evidence="2">The sequence shown here is derived from an EMBL/GenBank/DDBJ whole genome shotgun (WGS) entry which is preliminary data.</text>
</comment>
<feature type="non-terminal residue" evidence="2">
    <location>
        <position position="1"/>
    </location>
</feature>
<proteinExistence type="predicted"/>
<dbReference type="Proteomes" id="UP001596492">
    <property type="component" value="Unassembled WGS sequence"/>
</dbReference>
<evidence type="ECO:0000313" key="2">
    <source>
        <dbReference type="EMBL" id="MFC7292939.1"/>
    </source>
</evidence>
<accession>A0ABW2IPP4</accession>
<dbReference type="RefSeq" id="WP_382169206.1">
    <property type="nucleotide sequence ID" value="NZ_JBHTBR010000009.1"/>
</dbReference>
<organism evidence="2 3">
    <name type="scientific">Hirschia litorea</name>
    <dbReference type="NCBI Taxonomy" id="1199156"/>
    <lineage>
        <taxon>Bacteria</taxon>
        <taxon>Pseudomonadati</taxon>
        <taxon>Pseudomonadota</taxon>
        <taxon>Alphaproteobacteria</taxon>
        <taxon>Hyphomonadales</taxon>
        <taxon>Hyphomonadaceae</taxon>
        <taxon>Hirschia</taxon>
    </lineage>
</organism>
<keyword evidence="3" id="KW-1185">Reference proteome</keyword>
<sequence>ASKTVEFTITPEHLQFFNRDMKRVVEAGTFTIMLGNSSQSHRKATLHVTK</sequence>